<dbReference type="PANTHER" id="PTHR43035">
    <property type="entry name" value="FATTY ACID REPRESSION MUTANT PROTEIN 2-RELATED"/>
    <property type="match status" value="1"/>
</dbReference>
<dbReference type="GO" id="GO:0016491">
    <property type="term" value="F:oxidoreductase activity"/>
    <property type="evidence" value="ECO:0007669"/>
    <property type="project" value="UniProtKB-KW"/>
</dbReference>
<evidence type="ECO:0000256" key="2">
    <source>
        <dbReference type="ARBA" id="ARBA00022490"/>
    </source>
</evidence>
<dbReference type="EMBL" id="FXXI01000002">
    <property type="protein sequence ID" value="SMS00629.1"/>
    <property type="molecule type" value="Genomic_DNA"/>
</dbReference>
<dbReference type="EMBL" id="JAWRCO010000001">
    <property type="protein sequence ID" value="MDW6001349.1"/>
    <property type="molecule type" value="Genomic_DNA"/>
</dbReference>
<keyword evidence="8" id="KW-1185">Reference proteome</keyword>
<dbReference type="Pfam" id="PF00881">
    <property type="entry name" value="Nitroreductase"/>
    <property type="match status" value="1"/>
</dbReference>
<evidence type="ECO:0000313" key="5">
    <source>
        <dbReference type="EMBL" id="MDW6001349.1"/>
    </source>
</evidence>
<dbReference type="RefSeq" id="WP_087480656.1">
    <property type="nucleotide sequence ID" value="NZ_AP024883.1"/>
</dbReference>
<dbReference type="InterPro" id="IPR033877">
    <property type="entry name" value="Frm2/Hbn1"/>
</dbReference>
<evidence type="ECO:0000256" key="3">
    <source>
        <dbReference type="ARBA" id="ARBA00023002"/>
    </source>
</evidence>
<dbReference type="SUPFAM" id="SSF55469">
    <property type="entry name" value="FMN-dependent nitroreductase-like"/>
    <property type="match status" value="1"/>
</dbReference>
<reference evidence="6 7" key="1">
    <citation type="submission" date="2017-05" db="EMBL/GenBank/DDBJ databases">
        <authorList>
            <person name="Song R."/>
            <person name="Chenine A.L."/>
            <person name="Ruprecht R.M."/>
        </authorList>
    </citation>
    <scope>NUCLEOTIDE SEQUENCE [LARGE SCALE GENOMIC DNA]</scope>
    <source>
        <strain evidence="6 7">CECT 7927</strain>
    </source>
</reference>
<dbReference type="Proteomes" id="UP000196125">
    <property type="component" value="Unassembled WGS sequence"/>
</dbReference>
<feature type="domain" description="Nitroreductase" evidence="4">
    <location>
        <begin position="9"/>
        <end position="178"/>
    </location>
</feature>
<organism evidence="6 7">
    <name type="scientific">Vibrio mangrovi</name>
    <dbReference type="NCBI Taxonomy" id="474394"/>
    <lineage>
        <taxon>Bacteria</taxon>
        <taxon>Pseudomonadati</taxon>
        <taxon>Pseudomonadota</taxon>
        <taxon>Gammaproteobacteria</taxon>
        <taxon>Vibrionales</taxon>
        <taxon>Vibrionaceae</taxon>
        <taxon>Vibrio</taxon>
    </lineage>
</organism>
<evidence type="ECO:0000313" key="7">
    <source>
        <dbReference type="Proteomes" id="UP000196125"/>
    </source>
</evidence>
<dbReference type="OrthoDB" id="9810617at2"/>
<dbReference type="AlphaFoldDB" id="A0A1Y6ISI1"/>
<dbReference type="CDD" id="cd02140">
    <property type="entry name" value="Frm2-like"/>
    <property type="match status" value="1"/>
</dbReference>
<dbReference type="GO" id="GO:0005737">
    <property type="term" value="C:cytoplasm"/>
    <property type="evidence" value="ECO:0007669"/>
    <property type="project" value="UniProtKB-SubCell"/>
</dbReference>
<keyword evidence="2" id="KW-0963">Cytoplasm</keyword>
<comment type="subcellular location">
    <subcellularLocation>
        <location evidence="1">Cytoplasm</location>
    </subcellularLocation>
</comment>
<dbReference type="Gene3D" id="3.40.109.10">
    <property type="entry name" value="NADH Oxidase"/>
    <property type="match status" value="1"/>
</dbReference>
<sequence>MENPVIKNLKERRSIYSIGKDVSHSQDELTALIQDAIKYSPSSFNSQSSRALILFGENHHKLWDTVKAELSKIVSAEAMEATTAKIDNCFRSGFGTVLFFEDSDVVTKLEKEFPLYADNFRIWSEQSGGMAQLSVWTALATEKVGATLQHYNPVIDEAVASEWNIPASWILRAQMPFGSIEQEAQEKAFMDDSQRFIVCK</sequence>
<gene>
    <name evidence="5" type="ORF">SBX37_00305</name>
    <name evidence="6" type="ORF">VIM7927_01896</name>
</gene>
<dbReference type="InterPro" id="IPR029479">
    <property type="entry name" value="Nitroreductase"/>
</dbReference>
<evidence type="ECO:0000259" key="4">
    <source>
        <dbReference type="Pfam" id="PF00881"/>
    </source>
</evidence>
<proteinExistence type="predicted"/>
<dbReference type="GO" id="GO:0034599">
    <property type="term" value="P:cellular response to oxidative stress"/>
    <property type="evidence" value="ECO:0007669"/>
    <property type="project" value="InterPro"/>
</dbReference>
<dbReference type="InterPro" id="IPR000415">
    <property type="entry name" value="Nitroreductase-like"/>
</dbReference>
<evidence type="ECO:0000256" key="1">
    <source>
        <dbReference type="ARBA" id="ARBA00004496"/>
    </source>
</evidence>
<protein>
    <submittedName>
        <fullName evidence="6">Nitroreductase family protein</fullName>
    </submittedName>
</protein>
<accession>A0A1Y6ISI1</accession>
<dbReference type="Proteomes" id="UP001283366">
    <property type="component" value="Unassembled WGS sequence"/>
</dbReference>
<dbReference type="FunFam" id="3.40.109.10:FF:000001">
    <property type="entry name" value="Nitroreductase family"/>
    <property type="match status" value="1"/>
</dbReference>
<evidence type="ECO:0000313" key="6">
    <source>
        <dbReference type="EMBL" id="SMS00629.1"/>
    </source>
</evidence>
<name>A0A1Y6ISI1_9VIBR</name>
<evidence type="ECO:0000313" key="8">
    <source>
        <dbReference type="Proteomes" id="UP001283366"/>
    </source>
</evidence>
<dbReference type="PANTHER" id="PTHR43035:SF1">
    <property type="entry name" value="FATTY ACID REPRESSION MUTANT PROTEIN 2-RELATED"/>
    <property type="match status" value="1"/>
</dbReference>
<reference evidence="5 8" key="2">
    <citation type="submission" date="2023-11" db="EMBL/GenBank/DDBJ databases">
        <title>Plant-associative lifestyle of Vibrio porteresiae and its evolutionary dynamics.</title>
        <authorList>
            <person name="Rameshkumar N."/>
            <person name="Kirti K."/>
        </authorList>
    </citation>
    <scope>NUCLEOTIDE SEQUENCE [LARGE SCALE GENOMIC DNA]</scope>
    <source>
        <strain evidence="5 8">MSSRF38</strain>
    </source>
</reference>
<keyword evidence="3" id="KW-0560">Oxidoreductase</keyword>